<reference evidence="1 3" key="1">
    <citation type="submission" date="2018-06" db="EMBL/GenBank/DDBJ databases">
        <title>Complete Genome Sequence of the Microcystin-Degrading Bacterium Sphingosinicella microcystinivorans Strain B-9.</title>
        <authorList>
            <person name="Jin H."/>
            <person name="Nishizawa T."/>
            <person name="Guo Y."/>
            <person name="Nishizawa A."/>
            <person name="Park H."/>
            <person name="Kato H."/>
            <person name="Tsuji K."/>
            <person name="Harada K."/>
        </authorList>
    </citation>
    <scope>NUCLEOTIDE SEQUENCE [LARGE SCALE GENOMIC DNA]</scope>
    <source>
        <strain evidence="1 3">B9</strain>
    </source>
</reference>
<proteinExistence type="predicted"/>
<reference evidence="2 4" key="2">
    <citation type="submission" date="2018-10" db="EMBL/GenBank/DDBJ databases">
        <title>Genomic Encyclopedia of Type Strains, Phase IV (KMG-IV): sequencing the most valuable type-strain genomes for metagenomic binning, comparative biology and taxonomic classification.</title>
        <authorList>
            <person name="Goeker M."/>
        </authorList>
    </citation>
    <scope>NUCLEOTIDE SEQUENCE [LARGE SCALE GENOMIC DNA]</scope>
    <source>
        <strain evidence="2 4">DSM 19791</strain>
    </source>
</reference>
<evidence type="ECO:0000313" key="1">
    <source>
        <dbReference type="EMBL" id="BBE34428.1"/>
    </source>
</evidence>
<evidence type="ECO:0000313" key="4">
    <source>
        <dbReference type="Proteomes" id="UP000276029"/>
    </source>
</evidence>
<dbReference type="EMBL" id="AP018711">
    <property type="protein sequence ID" value="BBE34428.1"/>
    <property type="molecule type" value="Genomic_DNA"/>
</dbReference>
<name>A0AAD1D6T6_SPHMI</name>
<protein>
    <submittedName>
        <fullName evidence="1">Uncharacterized protein</fullName>
    </submittedName>
</protein>
<sequence length="94" mass="11074">MAVFVVTWNLNKERSGYDQARREFIAHLERYDNVKDSGLETVRWISTTNTAEDISAFLQQKLDKNDRLFISKLNSGQHQGWLDKTTWSWINARL</sequence>
<dbReference type="KEGG" id="smic:SmB9_20860"/>
<evidence type="ECO:0000313" key="2">
    <source>
        <dbReference type="EMBL" id="RKS91451.1"/>
    </source>
</evidence>
<organism evidence="1 3">
    <name type="scientific">Sphingosinicella microcystinivorans</name>
    <dbReference type="NCBI Taxonomy" id="335406"/>
    <lineage>
        <taxon>Bacteria</taxon>
        <taxon>Pseudomonadati</taxon>
        <taxon>Pseudomonadota</taxon>
        <taxon>Alphaproteobacteria</taxon>
        <taxon>Sphingomonadales</taxon>
        <taxon>Sphingosinicellaceae</taxon>
        <taxon>Sphingosinicella</taxon>
    </lineage>
</organism>
<dbReference type="Proteomes" id="UP000275727">
    <property type="component" value="Chromosome"/>
</dbReference>
<dbReference type="EMBL" id="RBWX01000007">
    <property type="protein sequence ID" value="RKS91451.1"/>
    <property type="molecule type" value="Genomic_DNA"/>
</dbReference>
<dbReference type="RefSeq" id="WP_121047901.1">
    <property type="nucleotide sequence ID" value="NZ_AP018711.1"/>
</dbReference>
<dbReference type="Proteomes" id="UP000276029">
    <property type="component" value="Unassembled WGS sequence"/>
</dbReference>
<keyword evidence="4" id="KW-1185">Reference proteome</keyword>
<gene>
    <name evidence="2" type="ORF">DFR51_1015</name>
    <name evidence="1" type="ORF">SmB9_20860</name>
</gene>
<evidence type="ECO:0000313" key="3">
    <source>
        <dbReference type="Proteomes" id="UP000275727"/>
    </source>
</evidence>
<accession>A0AAD1D6T6</accession>
<dbReference type="AlphaFoldDB" id="A0AAD1D6T6"/>